<dbReference type="NCBIfam" id="NF009902">
    <property type="entry name" value="PRK13365.1"/>
    <property type="match status" value="1"/>
</dbReference>
<organism evidence="3 4">
    <name type="scientific">Pseudomonas saxonica</name>
    <dbReference type="NCBI Taxonomy" id="2600598"/>
    <lineage>
        <taxon>Bacteria</taxon>
        <taxon>Pseudomonadati</taxon>
        <taxon>Pseudomonadota</taxon>
        <taxon>Gammaproteobacteria</taxon>
        <taxon>Pseudomonadales</taxon>
        <taxon>Pseudomonadaceae</taxon>
        <taxon>Pseudomonas</taxon>
    </lineage>
</organism>
<dbReference type="InterPro" id="IPR004183">
    <property type="entry name" value="Xdiol_dOase_suB"/>
</dbReference>
<sequence length="424" mass="47834">MARIIGGLAVSHTPTIGFAVDHDKQHEAAWAPIFEGFEPIKVWLKEQQPDVLFYIFNDHVTSFFFDHYGAFALGVDERYEVADEGGNPRSLPGIGGHAALSRHIGESLMADEFDMSFFRDKPLDHGFFSPMSALLPHEPDWPVEIVPLQVGVLQFPIPIPIPSALRCYKLGLALRRAIESYPEDLKVAIVATGGVSHQVHGERCGFNNPEWDAQFVDLLVNDPVRLTEMTLAEFATLGGLEGAEVITWLIMRGALSATVKNLHQDYYLPSMTGIATLLLENQDRPVPAEVNARHLAHMQHQLAGIEKLEGTYPFTLERSAKGYRLNKFLHRMIEPEWRERFLAEPEVLFSEAGLSDEERDLLRRRDWRGLIHYGVIFFVLEKLAAVLGIPNLQVYAAMRGERLEDFIQTRNQQVLYSVAGKAKR</sequence>
<dbReference type="GO" id="GO:0036238">
    <property type="term" value="F:gallate dioxygenase activity"/>
    <property type="evidence" value="ECO:0007669"/>
    <property type="project" value="UniProtKB-EC"/>
</dbReference>
<keyword evidence="3" id="KW-0560">Oxidoreductase</keyword>
<dbReference type="InterPro" id="IPR036622">
    <property type="entry name" value="LigA_sf"/>
</dbReference>
<gene>
    <name evidence="3" type="ORF">FJD37_07310</name>
</gene>
<evidence type="ECO:0000313" key="4">
    <source>
        <dbReference type="Proteomes" id="UP000317901"/>
    </source>
</evidence>
<dbReference type="SUPFAM" id="SSF53213">
    <property type="entry name" value="LigB-like"/>
    <property type="match status" value="1"/>
</dbReference>
<dbReference type="InterPro" id="IPR034939">
    <property type="entry name" value="Gallate_Doxase_N"/>
</dbReference>
<proteinExistence type="predicted"/>
<dbReference type="OrthoDB" id="8673673at2"/>
<dbReference type="Pfam" id="PF07746">
    <property type="entry name" value="LigA"/>
    <property type="match status" value="1"/>
</dbReference>
<keyword evidence="3" id="KW-0223">Dioxygenase</keyword>
<dbReference type="CDD" id="cd07950">
    <property type="entry name" value="Gallate_Doxase_N"/>
    <property type="match status" value="1"/>
</dbReference>
<name>A0A5C5Q0P7_9PSED</name>
<comment type="caution">
    <text evidence="3">The sequence shown here is derived from an EMBL/GenBank/DDBJ whole genome shotgun (WGS) entry which is preliminary data.</text>
</comment>
<dbReference type="Pfam" id="PF02900">
    <property type="entry name" value="LigB"/>
    <property type="match status" value="1"/>
</dbReference>
<dbReference type="EMBL" id="VFIP01000010">
    <property type="protein sequence ID" value="TWR96652.1"/>
    <property type="molecule type" value="Genomic_DNA"/>
</dbReference>
<dbReference type="Proteomes" id="UP000317901">
    <property type="component" value="Unassembled WGS sequence"/>
</dbReference>
<dbReference type="Gene3D" id="3.40.830.10">
    <property type="entry name" value="LigB-like"/>
    <property type="match status" value="1"/>
</dbReference>
<evidence type="ECO:0000313" key="3">
    <source>
        <dbReference type="EMBL" id="TWR96652.1"/>
    </source>
</evidence>
<protein>
    <submittedName>
        <fullName evidence="3">Gallate dioxygenase</fullName>
        <ecNumber evidence="3">1.13.11.57</ecNumber>
    </submittedName>
</protein>
<dbReference type="GO" id="GO:0008198">
    <property type="term" value="F:ferrous iron binding"/>
    <property type="evidence" value="ECO:0007669"/>
    <property type="project" value="InterPro"/>
</dbReference>
<dbReference type="AlphaFoldDB" id="A0A5C5Q0P7"/>
<evidence type="ECO:0000259" key="1">
    <source>
        <dbReference type="Pfam" id="PF02900"/>
    </source>
</evidence>
<evidence type="ECO:0000259" key="2">
    <source>
        <dbReference type="Pfam" id="PF07746"/>
    </source>
</evidence>
<dbReference type="RefSeq" id="WP_146425647.1">
    <property type="nucleotide sequence ID" value="NZ_VFIP01000010.1"/>
</dbReference>
<feature type="domain" description="Extradiol ring-cleavage dioxygenase LigAB LigA subunit" evidence="2">
    <location>
        <begin position="325"/>
        <end position="411"/>
    </location>
</feature>
<feature type="domain" description="Extradiol ring-cleavage dioxygenase class III enzyme subunit B" evidence="1">
    <location>
        <begin position="8"/>
        <end position="269"/>
    </location>
</feature>
<reference evidence="3 4" key="1">
    <citation type="submission" date="2019-06" db="EMBL/GenBank/DDBJ databases">
        <title>Pseudomonas bimorpha sp. nov. isolated from bovine raw milk and skim milk concentrate.</title>
        <authorList>
            <person name="Hofmann K."/>
            <person name="Huptas C."/>
            <person name="Doll E."/>
            <person name="Scherer S."/>
            <person name="Wenning M."/>
        </authorList>
    </citation>
    <scope>NUCLEOTIDE SEQUENCE [LARGE SCALE GENOMIC DNA]</scope>
    <source>
        <strain evidence="3 4">DSM 108990</strain>
    </source>
</reference>
<dbReference type="InterPro" id="IPR011986">
    <property type="entry name" value="Xdiol_dOase_LigA"/>
</dbReference>
<dbReference type="SUPFAM" id="SSF48076">
    <property type="entry name" value="LigA subunit of an aromatic-ring-opening dioxygenase LigAB"/>
    <property type="match status" value="1"/>
</dbReference>
<accession>A0A5C5Q0P7</accession>
<dbReference type="NCBIfam" id="NF009904">
    <property type="entry name" value="PRK13367.1"/>
    <property type="match status" value="1"/>
</dbReference>
<dbReference type="EC" id="1.13.11.57" evidence="3"/>
<dbReference type="Gene3D" id="1.10.700.10">
    <property type="entry name" value="Dioxygenase LigAB, LigA subunit"/>
    <property type="match status" value="1"/>
</dbReference>